<proteinExistence type="predicted"/>
<dbReference type="EMBL" id="CP036276">
    <property type="protein sequence ID" value="QDU42649.1"/>
    <property type="molecule type" value="Genomic_DNA"/>
</dbReference>
<name>A0A517ZJK1_9PLAN</name>
<dbReference type="AlphaFoldDB" id="A0A517ZJK1"/>
<dbReference type="KEGG" id="sdyn:Mal52_11160"/>
<sequence>MLAERIVCALRLLMSTRLVFETLGLTVRYKTAE</sequence>
<reference evidence="1 2" key="1">
    <citation type="submission" date="2019-02" db="EMBL/GenBank/DDBJ databases">
        <title>Deep-cultivation of Planctomycetes and their phenomic and genomic characterization uncovers novel biology.</title>
        <authorList>
            <person name="Wiegand S."/>
            <person name="Jogler M."/>
            <person name="Boedeker C."/>
            <person name="Pinto D."/>
            <person name="Vollmers J."/>
            <person name="Rivas-Marin E."/>
            <person name="Kohn T."/>
            <person name="Peeters S.H."/>
            <person name="Heuer A."/>
            <person name="Rast P."/>
            <person name="Oberbeckmann S."/>
            <person name="Bunk B."/>
            <person name="Jeske O."/>
            <person name="Meyerdierks A."/>
            <person name="Storesund J.E."/>
            <person name="Kallscheuer N."/>
            <person name="Luecker S."/>
            <person name="Lage O.M."/>
            <person name="Pohl T."/>
            <person name="Merkel B.J."/>
            <person name="Hornburger P."/>
            <person name="Mueller R.-W."/>
            <person name="Bruemmer F."/>
            <person name="Labrenz M."/>
            <person name="Spormann A.M."/>
            <person name="Op den Camp H."/>
            <person name="Overmann J."/>
            <person name="Amann R."/>
            <person name="Jetten M.S.M."/>
            <person name="Mascher T."/>
            <person name="Medema M.H."/>
            <person name="Devos D.P."/>
            <person name="Kaster A.-K."/>
            <person name="Ovreas L."/>
            <person name="Rohde M."/>
            <person name="Galperin M.Y."/>
            <person name="Jogler C."/>
        </authorList>
    </citation>
    <scope>NUCLEOTIDE SEQUENCE [LARGE SCALE GENOMIC DNA]</scope>
    <source>
        <strain evidence="1 2">Mal52</strain>
    </source>
</reference>
<keyword evidence="2" id="KW-1185">Reference proteome</keyword>
<accession>A0A517ZJK1</accession>
<dbReference type="Proteomes" id="UP000319383">
    <property type="component" value="Chromosome"/>
</dbReference>
<evidence type="ECO:0000313" key="1">
    <source>
        <dbReference type="EMBL" id="QDU42649.1"/>
    </source>
</evidence>
<gene>
    <name evidence="1" type="ORF">Mal52_11160</name>
</gene>
<evidence type="ECO:0000313" key="2">
    <source>
        <dbReference type="Proteomes" id="UP000319383"/>
    </source>
</evidence>
<organism evidence="1 2">
    <name type="scientific">Symmachiella dynata</name>
    <dbReference type="NCBI Taxonomy" id="2527995"/>
    <lineage>
        <taxon>Bacteria</taxon>
        <taxon>Pseudomonadati</taxon>
        <taxon>Planctomycetota</taxon>
        <taxon>Planctomycetia</taxon>
        <taxon>Planctomycetales</taxon>
        <taxon>Planctomycetaceae</taxon>
        <taxon>Symmachiella</taxon>
    </lineage>
</organism>
<protein>
    <submittedName>
        <fullName evidence="1">Uncharacterized protein</fullName>
    </submittedName>
</protein>